<dbReference type="InterPro" id="IPR038765">
    <property type="entry name" value="Papain-like_cys_pep_sf"/>
</dbReference>
<evidence type="ECO:0000259" key="1">
    <source>
        <dbReference type="SMART" id="SM00460"/>
    </source>
</evidence>
<dbReference type="Gene3D" id="3.10.620.30">
    <property type="match status" value="1"/>
</dbReference>
<sequence>MRRTVTAHLAADVDDPALLALQIAVAGPSATEELVVTSDGEPVAVREIDGGHGGRVHALDIPSGRLVIDYIATVHGSRAVPHGGESDLLEYRRPSRYCPSDKLLATAASEFGGIDDDAELVAAVRTWVHNRLVYTSGSSGPTDDAVDTLLLGAGVCRDYAHLVLSLLRARDVPARLAAVYAPGLDPMDFHAVVEAWVDGAWRLVDATGLAPRASMLRISTGRDATDTAFMTTHCGSVTLTEMEVTATVDELPNDDPATVVELR</sequence>
<comment type="caution">
    <text evidence="2">The sequence shown here is derived from an EMBL/GenBank/DDBJ whole genome shotgun (WGS) entry which is preliminary data.</text>
</comment>
<name>A0ABU2NH09_9PSEU</name>
<keyword evidence="3" id="KW-1185">Reference proteome</keyword>
<dbReference type="EMBL" id="JAVREJ010000028">
    <property type="protein sequence ID" value="MDT0353238.1"/>
    <property type="molecule type" value="Genomic_DNA"/>
</dbReference>
<dbReference type="PANTHER" id="PTHR33490:SF12">
    <property type="entry name" value="BLL5557 PROTEIN"/>
    <property type="match status" value="1"/>
</dbReference>
<protein>
    <submittedName>
        <fullName evidence="2">Transglutaminase family protein</fullName>
    </submittedName>
</protein>
<dbReference type="Gene3D" id="2.60.40.2250">
    <property type="match status" value="1"/>
</dbReference>
<proteinExistence type="predicted"/>
<accession>A0ABU2NH09</accession>
<dbReference type="RefSeq" id="WP_311559751.1">
    <property type="nucleotide sequence ID" value="NZ_JAVREJ010000028.1"/>
</dbReference>
<dbReference type="PANTHER" id="PTHR33490">
    <property type="entry name" value="BLR5614 PROTEIN-RELATED"/>
    <property type="match status" value="1"/>
</dbReference>
<gene>
    <name evidence="2" type="ORF">RM445_27370</name>
</gene>
<dbReference type="Proteomes" id="UP001183202">
    <property type="component" value="Unassembled WGS sequence"/>
</dbReference>
<dbReference type="SMART" id="SM00460">
    <property type="entry name" value="TGc"/>
    <property type="match status" value="1"/>
</dbReference>
<dbReference type="SUPFAM" id="SSF54001">
    <property type="entry name" value="Cysteine proteinases"/>
    <property type="match status" value="1"/>
</dbReference>
<reference evidence="3" key="1">
    <citation type="submission" date="2023-07" db="EMBL/GenBank/DDBJ databases">
        <title>30 novel species of actinomycetes from the DSMZ collection.</title>
        <authorList>
            <person name="Nouioui I."/>
        </authorList>
    </citation>
    <scope>NUCLEOTIDE SEQUENCE [LARGE SCALE GENOMIC DNA]</scope>
    <source>
        <strain evidence="3">DSM 45834</strain>
    </source>
</reference>
<dbReference type="Pfam" id="PF01841">
    <property type="entry name" value="Transglut_core"/>
    <property type="match status" value="1"/>
</dbReference>
<evidence type="ECO:0000313" key="2">
    <source>
        <dbReference type="EMBL" id="MDT0353238.1"/>
    </source>
</evidence>
<feature type="domain" description="Transglutaminase-like" evidence="1">
    <location>
        <begin position="148"/>
        <end position="208"/>
    </location>
</feature>
<dbReference type="InterPro" id="IPR002931">
    <property type="entry name" value="Transglutaminase-like"/>
</dbReference>
<evidence type="ECO:0000313" key="3">
    <source>
        <dbReference type="Proteomes" id="UP001183202"/>
    </source>
</evidence>
<organism evidence="2 3">
    <name type="scientific">Pseudonocardia charpentierae</name>
    <dbReference type="NCBI Taxonomy" id="3075545"/>
    <lineage>
        <taxon>Bacteria</taxon>
        <taxon>Bacillati</taxon>
        <taxon>Actinomycetota</taxon>
        <taxon>Actinomycetes</taxon>
        <taxon>Pseudonocardiales</taxon>
        <taxon>Pseudonocardiaceae</taxon>
        <taxon>Pseudonocardia</taxon>
    </lineage>
</organism>